<dbReference type="Pfam" id="PF13304">
    <property type="entry name" value="AAA_21"/>
    <property type="match status" value="1"/>
</dbReference>
<dbReference type="InterPro" id="IPR003959">
    <property type="entry name" value="ATPase_AAA_core"/>
</dbReference>
<keyword evidence="3" id="KW-1185">Reference proteome</keyword>
<dbReference type="InterPro" id="IPR051396">
    <property type="entry name" value="Bact_Antivir_Def_Nuclease"/>
</dbReference>
<dbReference type="Pfam" id="PF20469">
    <property type="entry name" value="OLD-like_TOPRIM"/>
    <property type="match status" value="1"/>
</dbReference>
<dbReference type="EMBL" id="CP036263">
    <property type="protein sequence ID" value="QDT01315.1"/>
    <property type="molecule type" value="Genomic_DNA"/>
</dbReference>
<evidence type="ECO:0000313" key="3">
    <source>
        <dbReference type="Proteomes" id="UP000319852"/>
    </source>
</evidence>
<proteinExistence type="predicted"/>
<dbReference type="InterPro" id="IPR003593">
    <property type="entry name" value="AAA+_ATPase"/>
</dbReference>
<organism evidence="2 3">
    <name type="scientific">Adhaeretor mobilis</name>
    <dbReference type="NCBI Taxonomy" id="1930276"/>
    <lineage>
        <taxon>Bacteria</taxon>
        <taxon>Pseudomonadati</taxon>
        <taxon>Planctomycetota</taxon>
        <taxon>Planctomycetia</taxon>
        <taxon>Pirellulales</taxon>
        <taxon>Lacipirellulaceae</taxon>
        <taxon>Adhaeretor</taxon>
    </lineage>
</organism>
<dbReference type="AlphaFoldDB" id="A0A517N2G1"/>
<gene>
    <name evidence="2" type="ORF">HG15A2_46570</name>
</gene>
<dbReference type="PANTHER" id="PTHR43581">
    <property type="entry name" value="ATP/GTP PHOSPHATASE"/>
    <property type="match status" value="1"/>
</dbReference>
<dbReference type="GO" id="GO:0005524">
    <property type="term" value="F:ATP binding"/>
    <property type="evidence" value="ECO:0007669"/>
    <property type="project" value="InterPro"/>
</dbReference>
<dbReference type="KEGG" id="amob:HG15A2_46570"/>
<dbReference type="InterPro" id="IPR034139">
    <property type="entry name" value="TOPRIM_OLD"/>
</dbReference>
<dbReference type="Gene3D" id="3.40.50.300">
    <property type="entry name" value="P-loop containing nucleotide triphosphate hydrolases"/>
    <property type="match status" value="1"/>
</dbReference>
<name>A0A517N2G1_9BACT</name>
<protein>
    <recommendedName>
        <fullName evidence="1">AAA+ ATPase domain-containing protein</fullName>
    </recommendedName>
</protein>
<dbReference type="SUPFAM" id="SSF52540">
    <property type="entry name" value="P-loop containing nucleoside triphosphate hydrolases"/>
    <property type="match status" value="1"/>
</dbReference>
<dbReference type="Proteomes" id="UP000319852">
    <property type="component" value="Chromosome"/>
</dbReference>
<dbReference type="SMART" id="SM00382">
    <property type="entry name" value="AAA"/>
    <property type="match status" value="1"/>
</dbReference>
<accession>A0A517N2G1</accession>
<sequence length="609" mass="67899">MPQLRELDGLLVGSAVRTDELLERDISRQRLAEETWLVAGGFLERNCFWKSRMIESISLKFGAHPYGASLHLDGTPVTVFVGPNNSGKSKVLQEIQGYCQRGLKNTNDVILDRVSLSGSGFEPSRDFAEKLVVEPGPKARLKEGEVLIGRGKLRTKVDFEDLITWLENPEAHKRQFCKTLMNMFVLMLDGRRRINLLNDVSMTDLQAPPESPLDILFRSNDKRFDVRRIVYEAFGKYFVLDPTKLGQLRVRLSDIEPPTEEHERGITGKAVEFHRRAPEIATASDGTKAFAGIITEIIAGDPRIILVDEPEAFLHPALSYKLGKEIVGSASDTNKRIFASTHSANFVMGCVQSGARVNIVRLTYRDNVGTARCLASDKLLELMRKPLLRSTGVLQGLFYESVIVTESDTDRAFYDEINTRLQRLDPPRGIPNCLFLNAQNKTTIHEIVKPLRELGIPSAAIVDIDIVKNGGKDWQNFLAAGNIPDMSKLGLGQSRSVLRGGMDETGKDMKRDGGIEVLGNEGRQAANDLFDQLDSYGLFVVRCGELESWLPELKSNGHGPPWLIETFELMGDDPNDSSYLNPSEGDVWKFLDDIGKWLGNSDRKGIPSE</sequence>
<dbReference type="PANTHER" id="PTHR43581:SF2">
    <property type="entry name" value="EXCINUCLEASE ATPASE SUBUNIT"/>
    <property type="match status" value="1"/>
</dbReference>
<evidence type="ECO:0000259" key="1">
    <source>
        <dbReference type="SMART" id="SM00382"/>
    </source>
</evidence>
<dbReference type="InterPro" id="IPR027417">
    <property type="entry name" value="P-loop_NTPase"/>
</dbReference>
<feature type="domain" description="AAA+ ATPase" evidence="1">
    <location>
        <begin position="74"/>
        <end position="434"/>
    </location>
</feature>
<evidence type="ECO:0000313" key="2">
    <source>
        <dbReference type="EMBL" id="QDT01315.1"/>
    </source>
</evidence>
<dbReference type="GO" id="GO:0016887">
    <property type="term" value="F:ATP hydrolysis activity"/>
    <property type="evidence" value="ECO:0007669"/>
    <property type="project" value="InterPro"/>
</dbReference>
<reference evidence="2 3" key="1">
    <citation type="submission" date="2019-02" db="EMBL/GenBank/DDBJ databases">
        <title>Deep-cultivation of Planctomycetes and their phenomic and genomic characterization uncovers novel biology.</title>
        <authorList>
            <person name="Wiegand S."/>
            <person name="Jogler M."/>
            <person name="Boedeker C."/>
            <person name="Pinto D."/>
            <person name="Vollmers J."/>
            <person name="Rivas-Marin E."/>
            <person name="Kohn T."/>
            <person name="Peeters S.H."/>
            <person name="Heuer A."/>
            <person name="Rast P."/>
            <person name="Oberbeckmann S."/>
            <person name="Bunk B."/>
            <person name="Jeske O."/>
            <person name="Meyerdierks A."/>
            <person name="Storesund J.E."/>
            <person name="Kallscheuer N."/>
            <person name="Luecker S."/>
            <person name="Lage O.M."/>
            <person name="Pohl T."/>
            <person name="Merkel B.J."/>
            <person name="Hornburger P."/>
            <person name="Mueller R.-W."/>
            <person name="Bruemmer F."/>
            <person name="Labrenz M."/>
            <person name="Spormann A.M."/>
            <person name="Op den Camp H."/>
            <person name="Overmann J."/>
            <person name="Amann R."/>
            <person name="Jetten M.S.M."/>
            <person name="Mascher T."/>
            <person name="Medema M.H."/>
            <person name="Devos D.P."/>
            <person name="Kaster A.-K."/>
            <person name="Ovreas L."/>
            <person name="Rohde M."/>
            <person name="Galperin M.Y."/>
            <person name="Jogler C."/>
        </authorList>
    </citation>
    <scope>NUCLEOTIDE SEQUENCE [LARGE SCALE GENOMIC DNA]</scope>
    <source>
        <strain evidence="2 3">HG15A2</strain>
    </source>
</reference>